<comment type="function">
    <text evidence="2">Controls heterocyst pattern formation.</text>
</comment>
<dbReference type="SMART" id="SM00448">
    <property type="entry name" value="REC"/>
    <property type="match status" value="1"/>
</dbReference>
<dbReference type="Pfam" id="PF14332">
    <property type="entry name" value="DUF4388"/>
    <property type="match status" value="1"/>
</dbReference>
<dbReference type="InterPro" id="IPR050595">
    <property type="entry name" value="Bact_response_regulator"/>
</dbReference>
<proteinExistence type="evidence at transcript level"/>
<dbReference type="SUPFAM" id="SSF52172">
    <property type="entry name" value="CheY-like"/>
    <property type="match status" value="1"/>
</dbReference>
<evidence type="ECO:0000259" key="4">
    <source>
        <dbReference type="PROSITE" id="PS50110"/>
    </source>
</evidence>
<dbReference type="InterPro" id="IPR001789">
    <property type="entry name" value="Sig_transdc_resp-reg_receiver"/>
</dbReference>
<evidence type="ECO:0000256" key="3">
    <source>
        <dbReference type="PROSITE-ProRule" id="PRU00169"/>
    </source>
</evidence>
<dbReference type="EMBL" id="JAYGHG010000022">
    <property type="protein sequence ID" value="MEA5582397.1"/>
    <property type="molecule type" value="Genomic_DNA"/>
</dbReference>
<comment type="caution">
    <text evidence="5">The sequence shown here is derived from an EMBL/GenBank/DDBJ whole genome shotgun (WGS) entry which is preliminary data.</text>
</comment>
<dbReference type="Pfam" id="PF00072">
    <property type="entry name" value="Response_reg"/>
    <property type="match status" value="1"/>
</dbReference>
<comment type="subcellular location">
    <subcellularLocation>
        <location evidence="2">Cell septum</location>
    </subcellularLocation>
</comment>
<gene>
    <name evidence="5" type="ORF">VB620_13735</name>
</gene>
<dbReference type="PANTHER" id="PTHR44591:SF3">
    <property type="entry name" value="RESPONSE REGULATORY DOMAIN-CONTAINING PROTEIN"/>
    <property type="match status" value="1"/>
</dbReference>
<evidence type="ECO:0000313" key="6">
    <source>
        <dbReference type="Proteomes" id="UP001302120"/>
    </source>
</evidence>
<keyword evidence="6" id="KW-1185">Reference proteome</keyword>
<feature type="domain" description="Response regulatory" evidence="4">
    <location>
        <begin position="334"/>
        <end position="450"/>
    </location>
</feature>
<accession>A0ABU5UFQ8</accession>
<feature type="modified residue" description="4-aspartylphosphate" evidence="3">
    <location>
        <position position="383"/>
    </location>
</feature>
<dbReference type="Proteomes" id="UP001302120">
    <property type="component" value="Unassembled WGS sequence"/>
</dbReference>
<dbReference type="InterPro" id="IPR024186">
    <property type="entry name" value="Sig_transdc_resp-reg_PatA"/>
</dbReference>
<evidence type="ECO:0000256" key="1">
    <source>
        <dbReference type="ARBA" id="ARBA00022553"/>
    </source>
</evidence>
<dbReference type="RefSeq" id="WP_323196714.1">
    <property type="nucleotide sequence ID" value="NZ_JAYGHG010000022.1"/>
</dbReference>
<keyword evidence="2" id="KW-0364">Heterocyst</keyword>
<organism evidence="5 6">
    <name type="scientific">Nodularia harveyana UHCC-0300</name>
    <dbReference type="NCBI Taxonomy" id="2974287"/>
    <lineage>
        <taxon>Bacteria</taxon>
        <taxon>Bacillati</taxon>
        <taxon>Cyanobacteriota</taxon>
        <taxon>Cyanophyceae</taxon>
        <taxon>Nostocales</taxon>
        <taxon>Nodulariaceae</taxon>
        <taxon>Nodularia</taxon>
    </lineage>
</organism>
<name>A0ABU5UFQ8_9CYAN</name>
<dbReference type="PANTHER" id="PTHR44591">
    <property type="entry name" value="STRESS RESPONSE REGULATOR PROTEIN 1"/>
    <property type="match status" value="1"/>
</dbReference>
<keyword evidence="2" id="KW-0902">Two-component regulatory system</keyword>
<dbReference type="PROSITE" id="PS50110">
    <property type="entry name" value="RESPONSE_REGULATORY"/>
    <property type="match status" value="1"/>
</dbReference>
<reference evidence="5 6" key="1">
    <citation type="submission" date="2023-12" db="EMBL/GenBank/DDBJ databases">
        <title>Baltic Sea Cyanobacteria.</title>
        <authorList>
            <person name="Delbaje E."/>
            <person name="Fewer D.P."/>
            <person name="Shishido T.K."/>
        </authorList>
    </citation>
    <scope>NUCLEOTIDE SEQUENCE [LARGE SCALE GENOMIC DNA]</scope>
    <source>
        <strain evidence="5 6">UHCC-0300</strain>
    </source>
</reference>
<dbReference type="Gene3D" id="3.40.50.2300">
    <property type="match status" value="1"/>
</dbReference>
<dbReference type="PIRSF" id="PIRSF005897">
    <property type="entry name" value="RR_PatA"/>
    <property type="match status" value="1"/>
</dbReference>
<protein>
    <recommendedName>
        <fullName evidence="2">Protein PatA</fullName>
    </recommendedName>
</protein>
<evidence type="ECO:0000313" key="5">
    <source>
        <dbReference type="EMBL" id="MEA5582397.1"/>
    </source>
</evidence>
<keyword evidence="1 3" id="KW-0597">Phosphoprotein</keyword>
<dbReference type="InterPro" id="IPR011006">
    <property type="entry name" value="CheY-like_superfamily"/>
</dbReference>
<sequence>MYNFGTLTRLRPQSLLRHLSSSYDTTCFQAFSNLVTWSIYLQEGKIIYATHSVAPFDRLERHLHRLSDQIPGVTSETCVQLRLMFDAESHGNVNKQPADYQALKWLISEGYLNSAQATLLVQELVKEVVESLLLIKAGNFALSDSQIEVSAICKLDVEKVINFCQIQLRNWLSFTPYISSPYQRPYLLTTSMVHNPDIQPHLSNWMKGFSLRHLAVMMNQNEMELAKTLYADIIKGGVILHEPDPPYDQLPRNLEDLSLYSTYTIESLRTNLVDIPVETIQNNSQVADDIPVEQFPDSSTFVSEHIPELTILNNTNRSRERVTTATITTQKVYKIVAVDDSPTILKEIDRFLESESCVVVIINDPIKAVMSIIRHKPDVILLDLNMPGIDGYELCRVIRNNANFKDTPIIFVTGFQGIVDQVKARLVGASGYLKKPFTELELHKIIFQHLT</sequence>
<comment type="induction">
    <text evidence="2">By nitrogen starvation.</text>
</comment>
<evidence type="ECO:0000256" key="2">
    <source>
        <dbReference type="PIRNR" id="PIRNR005897"/>
    </source>
</evidence>
<dbReference type="InterPro" id="IPR025497">
    <property type="entry name" value="PatA-like_N"/>
</dbReference>